<protein>
    <submittedName>
        <fullName evidence="1">Uncharacterized protein</fullName>
    </submittedName>
</protein>
<feature type="non-terminal residue" evidence="1">
    <location>
        <position position="37"/>
    </location>
</feature>
<name>A0A1Q9AC27_SYMMI</name>
<accession>A0A1Q9AC27</accession>
<evidence type="ECO:0000313" key="2">
    <source>
        <dbReference type="Proteomes" id="UP000186817"/>
    </source>
</evidence>
<organism evidence="1 2">
    <name type="scientific">Symbiodinium microadriaticum</name>
    <name type="common">Dinoflagellate</name>
    <name type="synonym">Zooxanthella microadriatica</name>
    <dbReference type="NCBI Taxonomy" id="2951"/>
    <lineage>
        <taxon>Eukaryota</taxon>
        <taxon>Sar</taxon>
        <taxon>Alveolata</taxon>
        <taxon>Dinophyceae</taxon>
        <taxon>Suessiales</taxon>
        <taxon>Symbiodiniaceae</taxon>
        <taxon>Symbiodinium</taxon>
    </lineage>
</organism>
<sequence>RRLGWRPRSRWKLRKPGRHPSGRCCTPAGCAGMEGCC</sequence>
<proteinExistence type="predicted"/>
<dbReference type="AlphaFoldDB" id="A0A1Q9AC27"/>
<dbReference type="Proteomes" id="UP000186817">
    <property type="component" value="Unassembled WGS sequence"/>
</dbReference>
<keyword evidence="2" id="KW-1185">Reference proteome</keyword>
<feature type="non-terminal residue" evidence="1">
    <location>
        <position position="1"/>
    </location>
</feature>
<reference evidence="1 2" key="1">
    <citation type="submission" date="2016-02" db="EMBL/GenBank/DDBJ databases">
        <title>Genome analysis of coral dinoflagellate symbionts highlights evolutionary adaptations to a symbiotic lifestyle.</title>
        <authorList>
            <person name="Aranda M."/>
            <person name="Li Y."/>
            <person name="Liew Y.J."/>
            <person name="Baumgarten S."/>
            <person name="Simakov O."/>
            <person name="Wilson M."/>
            <person name="Piel J."/>
            <person name="Ashoor H."/>
            <person name="Bougouffa S."/>
            <person name="Bajic V.B."/>
            <person name="Ryu T."/>
            <person name="Ravasi T."/>
            <person name="Bayer T."/>
            <person name="Micklem G."/>
            <person name="Kim H."/>
            <person name="Bhak J."/>
            <person name="Lajeunesse T.C."/>
            <person name="Voolstra C.R."/>
        </authorList>
    </citation>
    <scope>NUCLEOTIDE SEQUENCE [LARGE SCALE GENOMIC DNA]</scope>
    <source>
        <strain evidence="1 2">CCMP2467</strain>
    </source>
</reference>
<dbReference type="EMBL" id="LSRX01008464">
    <property type="protein sequence ID" value="OLP52454.1"/>
    <property type="molecule type" value="Genomic_DNA"/>
</dbReference>
<evidence type="ECO:0000313" key="1">
    <source>
        <dbReference type="EMBL" id="OLP52454.1"/>
    </source>
</evidence>
<comment type="caution">
    <text evidence="1">The sequence shown here is derived from an EMBL/GenBank/DDBJ whole genome shotgun (WGS) entry which is preliminary data.</text>
</comment>
<gene>
    <name evidence="1" type="ORF">AK812_SmicGene48634</name>
</gene>